<reference evidence="7 8" key="1">
    <citation type="journal article" date="2020" name="Mol. Biol. Evol.">
        <title>Interspecific Gene Flow and the Evolution of Specialization in Black and White Rhinoceros.</title>
        <authorList>
            <person name="Moodley Y."/>
            <person name="Westbury M.V."/>
            <person name="Russo I.M."/>
            <person name="Gopalakrishnan S."/>
            <person name="Rakotoarivelo A."/>
            <person name="Olsen R.A."/>
            <person name="Prost S."/>
            <person name="Tunstall T."/>
            <person name="Ryder O.A."/>
            <person name="Dalen L."/>
            <person name="Bruford M.W."/>
        </authorList>
    </citation>
    <scope>NUCLEOTIDE SEQUENCE [LARGE SCALE GENOMIC DNA]</scope>
    <source>
        <strain evidence="7">SBR-YM</strain>
        <tissue evidence="7">Skin</tissue>
    </source>
</reference>
<gene>
    <name evidence="7" type="ORF">HPG69_017788</name>
</gene>
<dbReference type="GO" id="GO:0005184">
    <property type="term" value="F:neuropeptide hormone activity"/>
    <property type="evidence" value="ECO:0007669"/>
    <property type="project" value="TreeGrafter"/>
</dbReference>
<evidence type="ECO:0000256" key="5">
    <source>
        <dbReference type="ARBA" id="ARBA00022815"/>
    </source>
</evidence>
<comment type="subcellular location">
    <subcellularLocation>
        <location evidence="1">Cell projection</location>
        <location evidence="1">Neuron projection</location>
    </subcellularLocation>
    <subcellularLocation>
        <location evidence="2">Secreted</location>
    </subcellularLocation>
</comment>
<evidence type="ECO:0000256" key="3">
    <source>
        <dbReference type="ARBA" id="ARBA00010012"/>
    </source>
</evidence>
<evidence type="ECO:0000256" key="2">
    <source>
        <dbReference type="ARBA" id="ARBA00004613"/>
    </source>
</evidence>
<organism evidence="7 8">
    <name type="scientific">Diceros bicornis minor</name>
    <name type="common">South-central black rhinoceros</name>
    <dbReference type="NCBI Taxonomy" id="77932"/>
    <lineage>
        <taxon>Eukaryota</taxon>
        <taxon>Metazoa</taxon>
        <taxon>Chordata</taxon>
        <taxon>Craniata</taxon>
        <taxon>Vertebrata</taxon>
        <taxon>Euteleostomi</taxon>
        <taxon>Mammalia</taxon>
        <taxon>Eutheria</taxon>
        <taxon>Laurasiatheria</taxon>
        <taxon>Perissodactyla</taxon>
        <taxon>Rhinocerotidae</taxon>
        <taxon>Diceros</taxon>
    </lineage>
</organism>
<dbReference type="InterPro" id="IPR000874">
    <property type="entry name" value="Bombesin"/>
</dbReference>
<keyword evidence="5" id="KW-0027">Amidation</keyword>
<keyword evidence="8" id="KW-1185">Reference proteome</keyword>
<evidence type="ECO:0000313" key="7">
    <source>
        <dbReference type="EMBL" id="KAF5927311.1"/>
    </source>
</evidence>
<dbReference type="PANTHER" id="PTHR16866">
    <property type="entry name" value="GASTRIN-RELEASING PEPTIDE"/>
    <property type="match status" value="1"/>
</dbReference>
<evidence type="ECO:0000313" key="8">
    <source>
        <dbReference type="Proteomes" id="UP000551758"/>
    </source>
</evidence>
<dbReference type="PROSITE" id="PS00257">
    <property type="entry name" value="BOMBESIN"/>
    <property type="match status" value="1"/>
</dbReference>
<evidence type="ECO:0008006" key="9">
    <source>
        <dbReference type="Google" id="ProtNLM"/>
    </source>
</evidence>
<dbReference type="Pfam" id="PF02044">
    <property type="entry name" value="Bombesin"/>
    <property type="match status" value="1"/>
</dbReference>
<evidence type="ECO:0000256" key="1">
    <source>
        <dbReference type="ARBA" id="ARBA00004487"/>
    </source>
</evidence>
<dbReference type="PANTHER" id="PTHR16866:SF3">
    <property type="entry name" value="NEUROMEDIN-B"/>
    <property type="match status" value="1"/>
</dbReference>
<dbReference type="GO" id="GO:0043005">
    <property type="term" value="C:neuron projection"/>
    <property type="evidence" value="ECO:0007669"/>
    <property type="project" value="UniProtKB-SubCell"/>
</dbReference>
<dbReference type="GO" id="GO:0005576">
    <property type="term" value="C:extracellular region"/>
    <property type="evidence" value="ECO:0007669"/>
    <property type="project" value="UniProtKB-SubCell"/>
</dbReference>
<sequence length="192" mass="20193">MTLRSGGARRLGGLLLLALFAASTTPLGWDLPEPRSRVSKIRGRPRGNLWATGHFMGKKSLEPPSPSPLGTAPHISLRDQRLQLSHDLLRILLLKKALGLSLGSPGPRTQVSQAPTSGPGQVQPGLALDPALGLLGLQEAASANAAEVMPLMRKTRRHGLDCVHPGKVLNGTLAVAPSGCKSWAQISVTPLL</sequence>
<proteinExistence type="inferred from homology"/>
<evidence type="ECO:0000256" key="6">
    <source>
        <dbReference type="SAM" id="SignalP"/>
    </source>
</evidence>
<comment type="similarity">
    <text evidence="3">Belongs to the bombesin/neuromedin-B/ranatensin family.</text>
</comment>
<accession>A0A7J7FH88</accession>
<feature type="chain" id="PRO_5029502181" description="Neuromedin-B" evidence="6">
    <location>
        <begin position="27"/>
        <end position="192"/>
    </location>
</feature>
<keyword evidence="6" id="KW-0732">Signal</keyword>
<protein>
    <recommendedName>
        <fullName evidence="9">Neuromedin-B</fullName>
    </recommendedName>
</protein>
<dbReference type="GO" id="GO:0031710">
    <property type="term" value="F:neuromedin B receptor binding"/>
    <property type="evidence" value="ECO:0007669"/>
    <property type="project" value="TreeGrafter"/>
</dbReference>
<dbReference type="Proteomes" id="UP000551758">
    <property type="component" value="Unassembled WGS sequence"/>
</dbReference>
<feature type="signal peptide" evidence="6">
    <location>
        <begin position="1"/>
        <end position="26"/>
    </location>
</feature>
<dbReference type="EMBL" id="JACDTQ010000582">
    <property type="protein sequence ID" value="KAF5927311.1"/>
    <property type="molecule type" value="Genomic_DNA"/>
</dbReference>
<dbReference type="AlphaFoldDB" id="A0A7J7FH88"/>
<comment type="caution">
    <text evidence="7">The sequence shown here is derived from an EMBL/GenBank/DDBJ whole genome shotgun (WGS) entry which is preliminary data.</text>
</comment>
<dbReference type="GO" id="GO:0007218">
    <property type="term" value="P:neuropeptide signaling pathway"/>
    <property type="evidence" value="ECO:0007669"/>
    <property type="project" value="InterPro"/>
</dbReference>
<dbReference type="GO" id="GO:0046887">
    <property type="term" value="P:positive regulation of hormone secretion"/>
    <property type="evidence" value="ECO:0007669"/>
    <property type="project" value="TreeGrafter"/>
</dbReference>
<evidence type="ECO:0000256" key="4">
    <source>
        <dbReference type="ARBA" id="ARBA00022525"/>
    </source>
</evidence>
<keyword evidence="4" id="KW-0964">Secreted</keyword>
<name>A0A7J7FH88_DICBM</name>